<sequence>MARTQVQARGQSSKGKCAVAVAAAEIPAAKSEAKASPAAGGFDEFSADQVANVGKACSLDDPDCIACSA</sequence>
<reference evidence="2" key="1">
    <citation type="submission" date="2016-10" db="EMBL/GenBank/DDBJ databases">
        <authorList>
            <person name="Varghese N."/>
            <person name="Submissions S."/>
        </authorList>
    </citation>
    <scope>NUCLEOTIDE SEQUENCE [LARGE SCALE GENOMIC DNA]</scope>
    <source>
        <strain evidence="2">DSM 24740</strain>
    </source>
</reference>
<keyword evidence="2" id="KW-1185">Reference proteome</keyword>
<protein>
    <submittedName>
        <fullName evidence="1">Uncharacterized protein</fullName>
    </submittedName>
</protein>
<dbReference type="RefSeq" id="WP_090168263.1">
    <property type="nucleotide sequence ID" value="NZ_FOFB01000011.1"/>
</dbReference>
<proteinExistence type="predicted"/>
<organism evidence="1 2">
    <name type="scientific">Neolewinella agarilytica</name>
    <dbReference type="NCBI Taxonomy" id="478744"/>
    <lineage>
        <taxon>Bacteria</taxon>
        <taxon>Pseudomonadati</taxon>
        <taxon>Bacteroidota</taxon>
        <taxon>Saprospiria</taxon>
        <taxon>Saprospirales</taxon>
        <taxon>Lewinellaceae</taxon>
        <taxon>Neolewinella</taxon>
    </lineage>
</organism>
<evidence type="ECO:0000313" key="1">
    <source>
        <dbReference type="EMBL" id="SEQ50961.1"/>
    </source>
</evidence>
<gene>
    <name evidence="1" type="ORF">SAMN05444359_11112</name>
</gene>
<dbReference type="AlphaFoldDB" id="A0A1H9GLJ6"/>
<accession>A0A1H9GLJ6</accession>
<dbReference type="STRING" id="478744.SAMN05444359_11112"/>
<dbReference type="InParanoid" id="A0A1H9GLJ6"/>
<dbReference type="Proteomes" id="UP000199021">
    <property type="component" value="Unassembled WGS sequence"/>
</dbReference>
<name>A0A1H9GLJ6_9BACT</name>
<dbReference type="EMBL" id="FOFB01000011">
    <property type="protein sequence ID" value="SEQ50961.1"/>
    <property type="molecule type" value="Genomic_DNA"/>
</dbReference>
<evidence type="ECO:0000313" key="2">
    <source>
        <dbReference type="Proteomes" id="UP000199021"/>
    </source>
</evidence>